<dbReference type="InterPro" id="IPR000835">
    <property type="entry name" value="HTH_MarR-typ"/>
</dbReference>
<dbReference type="RefSeq" id="WP_344249195.1">
    <property type="nucleotide sequence ID" value="NZ_BAAAPM010000005.1"/>
</dbReference>
<evidence type="ECO:0000313" key="3">
    <source>
        <dbReference type="Proteomes" id="UP001501138"/>
    </source>
</evidence>
<dbReference type="PANTHER" id="PTHR33164">
    <property type="entry name" value="TRANSCRIPTIONAL REGULATOR, MARR FAMILY"/>
    <property type="match status" value="1"/>
</dbReference>
<proteinExistence type="predicted"/>
<dbReference type="SMART" id="SM00347">
    <property type="entry name" value="HTH_MARR"/>
    <property type="match status" value="1"/>
</dbReference>
<reference evidence="2 3" key="1">
    <citation type="journal article" date="2019" name="Int. J. Syst. Evol. Microbiol.">
        <title>The Global Catalogue of Microorganisms (GCM) 10K type strain sequencing project: providing services to taxonomists for standard genome sequencing and annotation.</title>
        <authorList>
            <consortium name="The Broad Institute Genomics Platform"/>
            <consortium name="The Broad Institute Genome Sequencing Center for Infectious Disease"/>
            <person name="Wu L."/>
            <person name="Ma J."/>
        </authorList>
    </citation>
    <scope>NUCLEOTIDE SEQUENCE [LARGE SCALE GENOMIC DNA]</scope>
    <source>
        <strain evidence="2 3">JCM 15589</strain>
    </source>
</reference>
<gene>
    <name evidence="2" type="ORF">GCM10009809_29370</name>
</gene>
<dbReference type="Proteomes" id="UP001501138">
    <property type="component" value="Unassembled WGS sequence"/>
</dbReference>
<evidence type="ECO:0000313" key="2">
    <source>
        <dbReference type="EMBL" id="GAA1732073.1"/>
    </source>
</evidence>
<organism evidence="2 3">
    <name type="scientific">Isoptericola hypogeus</name>
    <dbReference type="NCBI Taxonomy" id="300179"/>
    <lineage>
        <taxon>Bacteria</taxon>
        <taxon>Bacillati</taxon>
        <taxon>Actinomycetota</taxon>
        <taxon>Actinomycetes</taxon>
        <taxon>Micrococcales</taxon>
        <taxon>Promicromonosporaceae</taxon>
        <taxon>Isoptericola</taxon>
    </lineage>
</organism>
<protein>
    <recommendedName>
        <fullName evidence="1">HTH marR-type domain-containing protein</fullName>
    </recommendedName>
</protein>
<name>A0ABN2JM85_9MICO</name>
<dbReference type="InterPro" id="IPR036388">
    <property type="entry name" value="WH-like_DNA-bd_sf"/>
</dbReference>
<comment type="caution">
    <text evidence="2">The sequence shown here is derived from an EMBL/GenBank/DDBJ whole genome shotgun (WGS) entry which is preliminary data.</text>
</comment>
<dbReference type="EMBL" id="BAAAPM010000005">
    <property type="protein sequence ID" value="GAA1732073.1"/>
    <property type="molecule type" value="Genomic_DNA"/>
</dbReference>
<evidence type="ECO:0000259" key="1">
    <source>
        <dbReference type="SMART" id="SM00347"/>
    </source>
</evidence>
<accession>A0ABN2JM85</accession>
<sequence>MPDETIVTPRGGSTSGLPHLADVLVELARHLDPRSAELRGIVPLTGTEVAVIRAVHHSPRASPSRIAAATGLARSNVSTALRALEAGGLVVREHPAGDGRAVEIVATALAVEHVARIHEFWTRRLEGAPDDVRAAALDALPALDALATALARRA</sequence>
<dbReference type="PANTHER" id="PTHR33164:SF43">
    <property type="entry name" value="HTH-TYPE TRANSCRIPTIONAL REPRESSOR YETL"/>
    <property type="match status" value="1"/>
</dbReference>
<dbReference type="InterPro" id="IPR039422">
    <property type="entry name" value="MarR/SlyA-like"/>
</dbReference>
<keyword evidence="3" id="KW-1185">Reference proteome</keyword>
<dbReference type="Pfam" id="PF12802">
    <property type="entry name" value="MarR_2"/>
    <property type="match status" value="1"/>
</dbReference>
<dbReference type="Gene3D" id="1.10.10.10">
    <property type="entry name" value="Winged helix-like DNA-binding domain superfamily/Winged helix DNA-binding domain"/>
    <property type="match status" value="1"/>
</dbReference>
<dbReference type="InterPro" id="IPR036390">
    <property type="entry name" value="WH_DNA-bd_sf"/>
</dbReference>
<feature type="domain" description="HTH marR-type" evidence="1">
    <location>
        <begin position="36"/>
        <end position="137"/>
    </location>
</feature>
<dbReference type="SUPFAM" id="SSF46785">
    <property type="entry name" value="Winged helix' DNA-binding domain"/>
    <property type="match status" value="1"/>
</dbReference>